<proteinExistence type="predicted"/>
<dbReference type="AlphaFoldDB" id="A0A8J9UXV0"/>
<reference evidence="2" key="1">
    <citation type="submission" date="2021-12" db="EMBL/GenBank/DDBJ databases">
        <authorList>
            <person name="Martin H S."/>
        </authorList>
    </citation>
    <scope>NUCLEOTIDE SEQUENCE</scope>
</reference>
<accession>A0A8J9UXV0</accession>
<dbReference type="OrthoDB" id="6917254at2759"/>
<dbReference type="EMBL" id="OV170227">
    <property type="protein sequence ID" value="CAH0727777.1"/>
    <property type="molecule type" value="Genomic_DNA"/>
</dbReference>
<feature type="non-terminal residue" evidence="2">
    <location>
        <position position="317"/>
    </location>
</feature>
<feature type="chain" id="PRO_5035423099" evidence="1">
    <location>
        <begin position="21"/>
        <end position="317"/>
    </location>
</feature>
<evidence type="ECO:0000313" key="3">
    <source>
        <dbReference type="Proteomes" id="UP000838878"/>
    </source>
</evidence>
<gene>
    <name evidence="2" type="ORF">BINO364_LOCUS13076</name>
</gene>
<dbReference type="Proteomes" id="UP000838878">
    <property type="component" value="Chromosome 7"/>
</dbReference>
<feature type="signal peptide" evidence="1">
    <location>
        <begin position="1"/>
        <end position="20"/>
    </location>
</feature>
<organism evidence="2 3">
    <name type="scientific">Brenthis ino</name>
    <name type="common">lesser marbled fritillary</name>
    <dbReference type="NCBI Taxonomy" id="405034"/>
    <lineage>
        <taxon>Eukaryota</taxon>
        <taxon>Metazoa</taxon>
        <taxon>Ecdysozoa</taxon>
        <taxon>Arthropoda</taxon>
        <taxon>Hexapoda</taxon>
        <taxon>Insecta</taxon>
        <taxon>Pterygota</taxon>
        <taxon>Neoptera</taxon>
        <taxon>Endopterygota</taxon>
        <taxon>Lepidoptera</taxon>
        <taxon>Glossata</taxon>
        <taxon>Ditrysia</taxon>
        <taxon>Papilionoidea</taxon>
        <taxon>Nymphalidae</taxon>
        <taxon>Heliconiinae</taxon>
        <taxon>Argynnini</taxon>
        <taxon>Brenthis</taxon>
    </lineage>
</organism>
<evidence type="ECO:0000313" key="2">
    <source>
        <dbReference type="EMBL" id="CAH0727777.1"/>
    </source>
</evidence>
<evidence type="ECO:0000256" key="1">
    <source>
        <dbReference type="SAM" id="SignalP"/>
    </source>
</evidence>
<protein>
    <submittedName>
        <fullName evidence="2">Uncharacterized protein</fullName>
    </submittedName>
</protein>
<keyword evidence="3" id="KW-1185">Reference proteome</keyword>
<sequence>MKGLRVFMFIVATTILPCKSTPDDIDDFNRISSSLPQPKHGGLGVRFKDEKHTRELEMQASPQSSSPFLSQFVHEGNNLFFKPQVLFGSIVKNNPYISHPPIVNDEKELVVSENPMPPSIETISKEDENASALEEEITKKKLPEIPEAPILPPFEMPVLPQVVGEEPEVRIEDSAEKIIIDEKHIIIPEPPTFSPSNLPELPMQIFSNKLVPGILLCTRIDNDGNKIAVPCPNLAQPPYSDVTNFMNIVENKAFIRPLSTRIPLSIPFQRPIETVMPFREDLTSTRFLPCVTVSKFPLNESNRKFLINPHHGGLSKC</sequence>
<keyword evidence="1" id="KW-0732">Signal</keyword>
<name>A0A8J9UXV0_9NEOP</name>